<keyword evidence="7 11" id="KW-0464">Manganese</keyword>
<evidence type="ECO:0000313" key="14">
    <source>
        <dbReference type="Proteomes" id="UP000464524"/>
    </source>
</evidence>
<evidence type="ECO:0000256" key="1">
    <source>
        <dbReference type="ARBA" id="ARBA00001936"/>
    </source>
</evidence>
<name>A0A857JL10_9ALTE</name>
<comment type="subunit">
    <text evidence="11">Homodimer.</text>
</comment>
<dbReference type="InterPro" id="IPR002786">
    <property type="entry name" value="Non_canon_purine_NTPase"/>
</dbReference>
<dbReference type="HAMAP" id="MF_00648">
    <property type="entry name" value="Non_canon_purine_NTPase_YjjX"/>
    <property type="match status" value="1"/>
</dbReference>
<dbReference type="GO" id="GO:0009117">
    <property type="term" value="P:nucleotide metabolic process"/>
    <property type="evidence" value="ECO:0007669"/>
    <property type="project" value="UniProtKB-KW"/>
</dbReference>
<evidence type="ECO:0000256" key="10">
    <source>
        <dbReference type="ARBA" id="ARBA00060855"/>
    </source>
</evidence>
<dbReference type="GO" id="GO:0046872">
    <property type="term" value="F:metal ion binding"/>
    <property type="evidence" value="ECO:0007669"/>
    <property type="project" value="UniProtKB-KW"/>
</dbReference>
<comment type="similarity">
    <text evidence="10 11">Belongs to the YjjX NTPase family.</text>
</comment>
<dbReference type="RefSeq" id="WP_160180938.1">
    <property type="nucleotide sequence ID" value="NZ_CP047656.1"/>
</dbReference>
<comment type="caution">
    <text evidence="11">Lacks conserved residue(s) required for the propagation of feature annotation.</text>
</comment>
<comment type="cofactor">
    <cofactor evidence="11">
        <name>Mg(2+)</name>
        <dbReference type="ChEBI" id="CHEBI:18420"/>
    </cofactor>
    <cofactor evidence="11">
        <name>Mn(2+)</name>
        <dbReference type="ChEBI" id="CHEBI:29035"/>
    </cofactor>
    <text evidence="11">Binds 1 divalent metal cation per subunit; can use either Mg(2+) or Mn(2+).</text>
</comment>
<evidence type="ECO:0000256" key="8">
    <source>
        <dbReference type="ARBA" id="ARBA00048174"/>
    </source>
</evidence>
<evidence type="ECO:0000256" key="6">
    <source>
        <dbReference type="ARBA" id="ARBA00023080"/>
    </source>
</evidence>
<evidence type="ECO:0000256" key="9">
    <source>
        <dbReference type="ARBA" id="ARBA00048781"/>
    </source>
</evidence>
<keyword evidence="14" id="KW-1185">Reference proteome</keyword>
<keyword evidence="3 11" id="KW-0547">Nucleotide-binding</keyword>
<dbReference type="Proteomes" id="UP000464524">
    <property type="component" value="Chromosome"/>
</dbReference>
<dbReference type="PANTHER" id="PTHR34699">
    <property type="match status" value="1"/>
</dbReference>
<dbReference type="EC" id="3.6.1.73" evidence="11"/>
<dbReference type="GO" id="GO:0000166">
    <property type="term" value="F:nucleotide binding"/>
    <property type="evidence" value="ECO:0007669"/>
    <property type="project" value="UniProtKB-KW"/>
</dbReference>
<dbReference type="NCBIfam" id="NF003459">
    <property type="entry name" value="PRK05074.1"/>
    <property type="match status" value="1"/>
</dbReference>
<gene>
    <name evidence="13" type="ORF">FX988_03017</name>
</gene>
<evidence type="ECO:0000256" key="3">
    <source>
        <dbReference type="ARBA" id="ARBA00022741"/>
    </source>
</evidence>
<dbReference type="SUPFAM" id="SSF52972">
    <property type="entry name" value="ITPase-like"/>
    <property type="match status" value="1"/>
</dbReference>
<dbReference type="InterPro" id="IPR029001">
    <property type="entry name" value="ITPase-like_fam"/>
</dbReference>
<dbReference type="FunFam" id="3.90.950.10:FF:000002">
    <property type="entry name" value="Inosine/xanthosine triphosphatase"/>
    <property type="match status" value="1"/>
</dbReference>
<comment type="catalytic activity">
    <reaction evidence="8 11">
        <text>ITP + H2O = IDP + phosphate + H(+)</text>
        <dbReference type="Rhea" id="RHEA:28330"/>
        <dbReference type="ChEBI" id="CHEBI:15377"/>
        <dbReference type="ChEBI" id="CHEBI:15378"/>
        <dbReference type="ChEBI" id="CHEBI:43474"/>
        <dbReference type="ChEBI" id="CHEBI:58280"/>
        <dbReference type="ChEBI" id="CHEBI:61402"/>
        <dbReference type="EC" id="3.6.1.73"/>
    </reaction>
</comment>
<comment type="catalytic activity">
    <reaction evidence="9 11">
        <text>XTP + H2O = XDP + phosphate + H(+)</text>
        <dbReference type="Rhea" id="RHEA:28406"/>
        <dbReference type="ChEBI" id="CHEBI:15377"/>
        <dbReference type="ChEBI" id="CHEBI:15378"/>
        <dbReference type="ChEBI" id="CHEBI:43474"/>
        <dbReference type="ChEBI" id="CHEBI:59884"/>
        <dbReference type="ChEBI" id="CHEBI:61314"/>
        <dbReference type="EC" id="3.6.1.73"/>
    </reaction>
</comment>
<dbReference type="EMBL" id="CP047656">
    <property type="protein sequence ID" value="QHJ12759.1"/>
    <property type="molecule type" value="Genomic_DNA"/>
</dbReference>
<comment type="cofactor">
    <cofactor evidence="1">
        <name>Mn(2+)</name>
        <dbReference type="ChEBI" id="CHEBI:29035"/>
    </cofactor>
</comment>
<dbReference type="KEGG" id="pmes:FX988_03017"/>
<dbReference type="GO" id="GO:0103023">
    <property type="term" value="F:ITPase activity"/>
    <property type="evidence" value="ECO:0007669"/>
    <property type="project" value="UniProtKB-EC"/>
</dbReference>
<dbReference type="InterPro" id="IPR050299">
    <property type="entry name" value="YjjX_NTPase"/>
</dbReference>
<keyword evidence="4 11" id="KW-0378">Hydrolase</keyword>
<protein>
    <recommendedName>
        <fullName evidence="11">Inosine/xanthosine triphosphatase</fullName>
        <shortName evidence="11">ITPase/XTPase</shortName>
        <ecNumber evidence="11">3.6.1.73</ecNumber>
    </recommendedName>
    <alternativeName>
        <fullName evidence="11">Non-canonical purine NTP phosphatase</fullName>
    </alternativeName>
    <alternativeName>
        <fullName evidence="11">Non-standard purine NTP phosphatase</fullName>
    </alternativeName>
    <alternativeName>
        <fullName evidence="11">Nucleoside-triphosphate phosphatase</fullName>
        <shortName evidence="11">NTPase</shortName>
    </alternativeName>
</protein>
<organism evidence="13 14">
    <name type="scientific">Paraglaciecola mesophila</name>
    <dbReference type="NCBI Taxonomy" id="197222"/>
    <lineage>
        <taxon>Bacteria</taxon>
        <taxon>Pseudomonadati</taxon>
        <taxon>Pseudomonadota</taxon>
        <taxon>Gammaproteobacteria</taxon>
        <taxon>Alteromonadales</taxon>
        <taxon>Alteromonadaceae</taxon>
        <taxon>Paraglaciecola</taxon>
    </lineage>
</organism>
<dbReference type="Gene3D" id="3.90.950.10">
    <property type="match status" value="1"/>
</dbReference>
<keyword evidence="5 11" id="KW-0460">Magnesium</keyword>
<dbReference type="Pfam" id="PF01931">
    <property type="entry name" value="NTPase_I-T"/>
    <property type="match status" value="1"/>
</dbReference>
<dbReference type="AlphaFoldDB" id="A0A857JL10"/>
<accession>A0A857JL10</accession>
<dbReference type="NCBIfam" id="TIGR00258">
    <property type="entry name" value="inosine/xanthosine triphosphatase"/>
    <property type="match status" value="1"/>
</dbReference>
<dbReference type="GO" id="GO:0006772">
    <property type="term" value="P:thiamine metabolic process"/>
    <property type="evidence" value="ECO:0007669"/>
    <property type="project" value="TreeGrafter"/>
</dbReference>
<evidence type="ECO:0000259" key="12">
    <source>
        <dbReference type="Pfam" id="PF01931"/>
    </source>
</evidence>
<reference evidence="13 14" key="1">
    <citation type="submission" date="2019-12" db="EMBL/GenBank/DDBJ databases">
        <title>Genome sequencing and assembly of endphytes of Porphyra tenera.</title>
        <authorList>
            <person name="Park J.M."/>
            <person name="Shin R."/>
            <person name="Jo S.H."/>
        </authorList>
    </citation>
    <scope>NUCLEOTIDE SEQUENCE [LARGE SCALE GENOMIC DNA]</scope>
    <source>
        <strain evidence="13 14">GPM4</strain>
    </source>
</reference>
<comment type="function">
    <text evidence="11">Phosphatase that hydrolyzes non-canonical purine nucleotides such as XTP and ITP to their respective diphosphate derivatives. Probably excludes non-canonical purines from DNA/RNA precursor pool, thus preventing their incorporation into DNA/RNA and avoiding chromosomal lesions.</text>
</comment>
<feature type="domain" description="Non-canonical purine NTP phosphatase/PRRC1" evidence="12">
    <location>
        <begin position="15"/>
        <end position="177"/>
    </location>
</feature>
<evidence type="ECO:0000256" key="11">
    <source>
        <dbReference type="HAMAP-Rule" id="MF_00648"/>
    </source>
</evidence>
<evidence type="ECO:0000256" key="5">
    <source>
        <dbReference type="ARBA" id="ARBA00022842"/>
    </source>
</evidence>
<proteinExistence type="inferred from homology"/>
<evidence type="ECO:0000256" key="4">
    <source>
        <dbReference type="ARBA" id="ARBA00022801"/>
    </source>
</evidence>
<sequence length="187" mass="20185">MSHSLSPAALHVVVGSKNPVKVNAAKNAISMLYPDHQITCEGMHAPSGVAEQPMTSEETRIGAMNRVRYCQANAKADFYVAMEGGVDKFEYGPATFAYIVIANHERKSIGRGAIMPIPESVYQALANGEELGPLMDKLFNTKNVKQKGGAIGLLTNGNATREGNYTHAMVLAMAPFLHPELYPVNPK</sequence>
<dbReference type="OrthoDB" id="6334099at2"/>
<dbReference type="PANTHER" id="PTHR34699:SF2">
    <property type="entry name" value="NON-CANONICAL PURINE NTP PHOSPHATASE_PRRC1 DOMAIN-CONTAINING PROTEIN"/>
    <property type="match status" value="1"/>
</dbReference>
<evidence type="ECO:0000313" key="13">
    <source>
        <dbReference type="EMBL" id="QHJ12759.1"/>
    </source>
</evidence>
<dbReference type="InterPro" id="IPR026533">
    <property type="entry name" value="NTPase/PRRC1"/>
</dbReference>
<evidence type="ECO:0000256" key="7">
    <source>
        <dbReference type="ARBA" id="ARBA00023211"/>
    </source>
</evidence>
<keyword evidence="2 11" id="KW-0479">Metal-binding</keyword>
<evidence type="ECO:0000256" key="2">
    <source>
        <dbReference type="ARBA" id="ARBA00022723"/>
    </source>
</evidence>
<keyword evidence="6 11" id="KW-0546">Nucleotide metabolism</keyword>